<keyword evidence="6" id="KW-0631">Potassium channel</keyword>
<name>A0A5B2ZAY8_9GAMM</name>
<dbReference type="InterPro" id="IPR010617">
    <property type="entry name" value="TMEM175-like"/>
</dbReference>
<evidence type="ECO:0000256" key="10">
    <source>
        <dbReference type="ARBA" id="ARBA00023136"/>
    </source>
</evidence>
<keyword evidence="9" id="KW-0406">Ion transport</keyword>
<evidence type="ECO:0000256" key="1">
    <source>
        <dbReference type="ARBA" id="ARBA00004141"/>
    </source>
</evidence>
<dbReference type="GO" id="GO:0015252">
    <property type="term" value="F:proton channel activity"/>
    <property type="evidence" value="ECO:0007669"/>
    <property type="project" value="InterPro"/>
</dbReference>
<evidence type="ECO:0000256" key="11">
    <source>
        <dbReference type="ARBA" id="ARBA00023303"/>
    </source>
</evidence>
<dbReference type="GO" id="GO:0005267">
    <property type="term" value="F:potassium channel activity"/>
    <property type="evidence" value="ECO:0007669"/>
    <property type="project" value="UniProtKB-KW"/>
</dbReference>
<reference evidence="14 15" key="1">
    <citation type="submission" date="2019-09" db="EMBL/GenBank/DDBJ databases">
        <title>Arenimonas chukotkensis sp. nov., a bacterium isolated from Chukotka hot spring, Arctic region, Russia.</title>
        <authorList>
            <person name="Zayulina K.S."/>
            <person name="Prokofeva M.I."/>
            <person name="Elcheninov A.G."/>
            <person name="Novikov A."/>
            <person name="Kochetkova T.V."/>
            <person name="Kublanov I.V."/>
        </authorList>
    </citation>
    <scope>NUCLEOTIDE SEQUENCE [LARGE SCALE GENOMIC DNA]</scope>
    <source>
        <strain evidence="14 15">3729k</strain>
    </source>
</reference>
<feature type="transmembrane region" description="Helical" evidence="13">
    <location>
        <begin position="54"/>
        <end position="73"/>
    </location>
</feature>
<evidence type="ECO:0000313" key="14">
    <source>
        <dbReference type="EMBL" id="KAA2284311.1"/>
    </source>
</evidence>
<proteinExistence type="inferred from homology"/>
<dbReference type="EMBL" id="VUOD01000007">
    <property type="protein sequence ID" value="KAA2284311.1"/>
    <property type="molecule type" value="Genomic_DNA"/>
</dbReference>
<keyword evidence="4" id="KW-0633">Potassium transport</keyword>
<evidence type="ECO:0000256" key="9">
    <source>
        <dbReference type="ARBA" id="ARBA00023065"/>
    </source>
</evidence>
<evidence type="ECO:0000256" key="12">
    <source>
        <dbReference type="ARBA" id="ARBA00034430"/>
    </source>
</evidence>
<evidence type="ECO:0000256" key="6">
    <source>
        <dbReference type="ARBA" id="ARBA00022826"/>
    </source>
</evidence>
<feature type="transmembrane region" description="Helical" evidence="13">
    <location>
        <begin position="138"/>
        <end position="162"/>
    </location>
</feature>
<evidence type="ECO:0000256" key="8">
    <source>
        <dbReference type="ARBA" id="ARBA00022989"/>
    </source>
</evidence>
<comment type="subcellular location">
    <subcellularLocation>
        <location evidence="1">Membrane</location>
        <topology evidence="1">Multi-pass membrane protein</topology>
    </subcellularLocation>
</comment>
<keyword evidence="15" id="KW-1185">Reference proteome</keyword>
<keyword evidence="7" id="KW-0630">Potassium</keyword>
<protein>
    <submittedName>
        <fullName evidence="14">DUF1211 domain-containing protein</fullName>
    </submittedName>
</protein>
<dbReference type="GO" id="GO:0016020">
    <property type="term" value="C:membrane"/>
    <property type="evidence" value="ECO:0007669"/>
    <property type="project" value="UniProtKB-SubCell"/>
</dbReference>
<feature type="transmembrane region" description="Helical" evidence="13">
    <location>
        <begin position="94"/>
        <end position="118"/>
    </location>
</feature>
<gene>
    <name evidence="14" type="ORF">F0415_09590</name>
</gene>
<dbReference type="Pfam" id="PF06736">
    <property type="entry name" value="TMEM175"/>
    <property type="match status" value="1"/>
</dbReference>
<keyword evidence="5 13" id="KW-0812">Transmembrane</keyword>
<organism evidence="14 15">
    <name type="scientific">Arenimonas fontis</name>
    <dbReference type="NCBI Taxonomy" id="2608255"/>
    <lineage>
        <taxon>Bacteria</taxon>
        <taxon>Pseudomonadati</taxon>
        <taxon>Pseudomonadota</taxon>
        <taxon>Gammaproteobacteria</taxon>
        <taxon>Lysobacterales</taxon>
        <taxon>Lysobacteraceae</taxon>
        <taxon>Arenimonas</taxon>
    </lineage>
</organism>
<evidence type="ECO:0000313" key="15">
    <source>
        <dbReference type="Proteomes" id="UP000322165"/>
    </source>
</evidence>
<sequence length="244" mass="26912">MDTRALPVENGFRLRGGQVTRTEAFVDAAFAFTLTLLVISVDRVPSTIQELLDALKGVPAFAACFAQLGLFWHGHSRWSRRYGLDDGRSTLLSLLLVFLVMVYVYPLKLLFGTFFAWITGGWIPSPLERLSGYDDIRIMFIVYGLAFATLSLCLAALYSHALRQRAVLDLDLEETAQTAAEVAVLRWAALVGALSLLTALAMPAVPPYWLAGLPGLVYFLMNLSYWVGKRAAGRARRRYGAGSS</sequence>
<comment type="similarity">
    <text evidence="2">Belongs to the TMEM175 family.</text>
</comment>
<keyword evidence="10 13" id="KW-0472">Membrane</keyword>
<evidence type="ECO:0000256" key="13">
    <source>
        <dbReference type="SAM" id="Phobius"/>
    </source>
</evidence>
<keyword evidence="3" id="KW-0813">Transport</keyword>
<evidence type="ECO:0000256" key="7">
    <source>
        <dbReference type="ARBA" id="ARBA00022958"/>
    </source>
</evidence>
<comment type="caution">
    <text evidence="14">The sequence shown here is derived from an EMBL/GenBank/DDBJ whole genome shotgun (WGS) entry which is preliminary data.</text>
</comment>
<feature type="transmembrane region" description="Helical" evidence="13">
    <location>
        <begin position="24"/>
        <end position="42"/>
    </location>
</feature>
<evidence type="ECO:0000256" key="4">
    <source>
        <dbReference type="ARBA" id="ARBA00022538"/>
    </source>
</evidence>
<dbReference type="AlphaFoldDB" id="A0A5B2ZAY8"/>
<evidence type="ECO:0000256" key="5">
    <source>
        <dbReference type="ARBA" id="ARBA00022692"/>
    </source>
</evidence>
<feature type="transmembrane region" description="Helical" evidence="13">
    <location>
        <begin position="208"/>
        <end position="228"/>
    </location>
</feature>
<reference evidence="14 15" key="2">
    <citation type="submission" date="2019-09" db="EMBL/GenBank/DDBJ databases">
        <authorList>
            <person name="Mazur A."/>
        </authorList>
    </citation>
    <scope>NUCLEOTIDE SEQUENCE [LARGE SCALE GENOMIC DNA]</scope>
    <source>
        <strain evidence="14 15">3729k</strain>
    </source>
</reference>
<keyword evidence="11" id="KW-0407">Ion channel</keyword>
<accession>A0A5B2ZAY8</accession>
<evidence type="ECO:0000256" key="3">
    <source>
        <dbReference type="ARBA" id="ARBA00022448"/>
    </source>
</evidence>
<dbReference type="Proteomes" id="UP000322165">
    <property type="component" value="Unassembled WGS sequence"/>
</dbReference>
<feature type="transmembrane region" description="Helical" evidence="13">
    <location>
        <begin position="183"/>
        <end position="202"/>
    </location>
</feature>
<dbReference type="RefSeq" id="WP_149861002.1">
    <property type="nucleotide sequence ID" value="NZ_VUOD01000007.1"/>
</dbReference>
<evidence type="ECO:0000256" key="2">
    <source>
        <dbReference type="ARBA" id="ARBA00006920"/>
    </source>
</evidence>
<keyword evidence="8 13" id="KW-1133">Transmembrane helix</keyword>
<comment type="catalytic activity">
    <reaction evidence="12">
        <text>K(+)(in) = K(+)(out)</text>
        <dbReference type="Rhea" id="RHEA:29463"/>
        <dbReference type="ChEBI" id="CHEBI:29103"/>
    </reaction>
</comment>